<dbReference type="GO" id="GO:0007155">
    <property type="term" value="P:cell adhesion"/>
    <property type="evidence" value="ECO:0007669"/>
    <property type="project" value="InterPro"/>
</dbReference>
<name>A0A846TUD3_9MICC</name>
<organism evidence="9 10">
    <name type="scientific">Kocuria subflava</name>
    <dbReference type="NCBI Taxonomy" id="1736139"/>
    <lineage>
        <taxon>Bacteria</taxon>
        <taxon>Bacillati</taxon>
        <taxon>Actinomycetota</taxon>
        <taxon>Actinomycetes</taxon>
        <taxon>Micrococcales</taxon>
        <taxon>Micrococcaceae</taxon>
        <taxon>Kocuria</taxon>
    </lineage>
</organism>
<evidence type="ECO:0000313" key="9">
    <source>
        <dbReference type="EMBL" id="NKE10640.1"/>
    </source>
</evidence>
<gene>
    <name evidence="9" type="ORF">GTW58_12020</name>
</gene>
<proteinExistence type="predicted"/>
<evidence type="ECO:0000256" key="3">
    <source>
        <dbReference type="ARBA" id="ARBA00022525"/>
    </source>
</evidence>
<dbReference type="PRINTS" id="PR01217">
    <property type="entry name" value="PRICHEXTENSN"/>
</dbReference>
<dbReference type="InterPro" id="IPR041171">
    <property type="entry name" value="SDR_Ig"/>
</dbReference>
<keyword evidence="2" id="KW-0134">Cell wall</keyword>
<feature type="compositionally biased region" description="Pro residues" evidence="6">
    <location>
        <begin position="284"/>
        <end position="294"/>
    </location>
</feature>
<feature type="transmembrane region" description="Helical" evidence="7">
    <location>
        <begin position="395"/>
        <end position="413"/>
    </location>
</feature>
<evidence type="ECO:0000259" key="8">
    <source>
        <dbReference type="Pfam" id="PF17961"/>
    </source>
</evidence>
<comment type="subcellular location">
    <subcellularLocation>
        <location evidence="1">Secreted</location>
        <location evidence="1">Cell wall</location>
        <topology evidence="1">Peptidoglycan-anchor</topology>
    </subcellularLocation>
</comment>
<dbReference type="Proteomes" id="UP000521379">
    <property type="component" value="Unassembled WGS sequence"/>
</dbReference>
<keyword evidence="7" id="KW-1133">Transmembrane helix</keyword>
<evidence type="ECO:0000256" key="7">
    <source>
        <dbReference type="SAM" id="Phobius"/>
    </source>
</evidence>
<dbReference type="SUPFAM" id="SSF49401">
    <property type="entry name" value="Bacterial adhesins"/>
    <property type="match status" value="1"/>
</dbReference>
<dbReference type="Pfam" id="PF17961">
    <property type="entry name" value="Big_8"/>
    <property type="match status" value="1"/>
</dbReference>
<evidence type="ECO:0000256" key="1">
    <source>
        <dbReference type="ARBA" id="ARBA00004168"/>
    </source>
</evidence>
<feature type="compositionally biased region" description="Pro residues" evidence="6">
    <location>
        <begin position="242"/>
        <end position="274"/>
    </location>
</feature>
<keyword evidence="5" id="KW-0572">Peptidoglycan-anchor</keyword>
<dbReference type="AlphaFoldDB" id="A0A846TUD3"/>
<evidence type="ECO:0000256" key="6">
    <source>
        <dbReference type="SAM" id="MobiDB-lite"/>
    </source>
</evidence>
<reference evidence="9 10" key="1">
    <citation type="submission" date="2020-02" db="EMBL/GenBank/DDBJ databases">
        <authorList>
            <person name="Sun Q."/>
        </authorList>
    </citation>
    <scope>NUCLEOTIDE SEQUENCE [LARGE SCALE GENOMIC DNA]</scope>
    <source>
        <strain evidence="9 10">YIM 13062</strain>
    </source>
</reference>
<evidence type="ECO:0000256" key="5">
    <source>
        <dbReference type="ARBA" id="ARBA00023088"/>
    </source>
</evidence>
<keyword evidence="7" id="KW-0472">Membrane</keyword>
<keyword evidence="10" id="KW-1185">Reference proteome</keyword>
<comment type="caution">
    <text evidence="9">The sequence shown here is derived from an EMBL/GenBank/DDBJ whole genome shotgun (WGS) entry which is preliminary data.</text>
</comment>
<keyword evidence="7" id="KW-0812">Transmembrane</keyword>
<evidence type="ECO:0000256" key="4">
    <source>
        <dbReference type="ARBA" id="ARBA00022729"/>
    </source>
</evidence>
<feature type="domain" description="SDR-like Ig" evidence="8">
    <location>
        <begin position="3"/>
        <end position="73"/>
    </location>
</feature>
<protein>
    <recommendedName>
        <fullName evidence="8">SDR-like Ig domain-containing protein</fullName>
    </recommendedName>
</protein>
<keyword evidence="4" id="KW-0732">Signal</keyword>
<dbReference type="EMBL" id="JAAVUN010000035">
    <property type="protein sequence ID" value="NKE10640.1"/>
    <property type="molecule type" value="Genomic_DNA"/>
</dbReference>
<keyword evidence="3" id="KW-0964">Secreted</keyword>
<evidence type="ECO:0000256" key="2">
    <source>
        <dbReference type="ARBA" id="ARBA00022512"/>
    </source>
</evidence>
<feature type="compositionally biased region" description="Low complexity" evidence="6">
    <location>
        <begin position="295"/>
        <end position="309"/>
    </location>
</feature>
<feature type="compositionally biased region" description="Low complexity" evidence="6">
    <location>
        <begin position="318"/>
        <end position="372"/>
    </location>
</feature>
<dbReference type="InterPro" id="IPR008966">
    <property type="entry name" value="Adhesion_dom_sf"/>
</dbReference>
<accession>A0A846TUD3</accession>
<dbReference type="InterPro" id="IPR011252">
    <property type="entry name" value="Fibrogen-bd_dom1"/>
</dbReference>
<evidence type="ECO:0000313" key="10">
    <source>
        <dbReference type="Proteomes" id="UP000521379"/>
    </source>
</evidence>
<dbReference type="Gene3D" id="2.60.40.1280">
    <property type="match status" value="1"/>
</dbReference>
<feature type="region of interest" description="Disordered" evidence="6">
    <location>
        <begin position="239"/>
        <end position="377"/>
    </location>
</feature>
<sequence length="420" mass="42829">MPDHSQPGDTFALTLPPELTPLQRTFPITTPDGSVVATAEAVDGNVVVTVSDFVGTHPTNISGRMEFNALVSADATPGQPLTITFGGTSTSVTPEGPTGIGNIEAPSKFGWYNPDGSNSWTVQVPGPLTNVTVTDSPAGHQIDCTSVHASVGESVDGAYPTTFTPRAVELTCDANGWRAVVGDLAPNDLLVIMGDVNTAAPVTPDANGLLENSWTVTSDQSTDGGTAATVLYSAFGTGNGVPVPPAPKPTPEPTPTPTPEPTPIPEPTPTPTATPTPETTPSASPTPTPEPTPTSTPTSTPTPDTTASPSPTPPPSQTPTQAPSPTSTAQPTTEAPSPSETTTPTTPAPQATTPQPTTDQPQPPAGTTTPPASKDSSILVRTGLSTSDGQWGPTVWIFAAATVIAAASGWVYVSRRRRMD</sequence>